<sequence length="62" mass="7012">MNMRDEVVVILAAIVTGALFWALCGKAAWFIGHDDGQAYERYMESMMENGMCPDIYGYGWGR</sequence>
<evidence type="ECO:0000256" key="1">
    <source>
        <dbReference type="SAM" id="Phobius"/>
    </source>
</evidence>
<organism evidence="2">
    <name type="scientific">Myoviridae sp. ct2Qy24</name>
    <dbReference type="NCBI Taxonomy" id="2827656"/>
    <lineage>
        <taxon>Viruses</taxon>
        <taxon>Duplodnaviria</taxon>
        <taxon>Heunggongvirae</taxon>
        <taxon>Uroviricota</taxon>
        <taxon>Caudoviricetes</taxon>
    </lineage>
</organism>
<name>A0A8S5SSX6_9CAUD</name>
<keyword evidence="1" id="KW-0472">Membrane</keyword>
<keyword evidence="1" id="KW-0812">Transmembrane</keyword>
<proteinExistence type="predicted"/>
<dbReference type="EMBL" id="BK032666">
    <property type="protein sequence ID" value="DAF53907.1"/>
    <property type="molecule type" value="Genomic_DNA"/>
</dbReference>
<evidence type="ECO:0000313" key="2">
    <source>
        <dbReference type="EMBL" id="DAF53907.1"/>
    </source>
</evidence>
<feature type="transmembrane region" description="Helical" evidence="1">
    <location>
        <begin position="7"/>
        <end position="31"/>
    </location>
</feature>
<protein>
    <submittedName>
        <fullName evidence="2">Acyl-CoA oxidase</fullName>
    </submittedName>
</protein>
<reference evidence="2" key="1">
    <citation type="journal article" date="2021" name="Proc. Natl. Acad. Sci. U.S.A.">
        <title>A Catalog of Tens of Thousands of Viruses from Human Metagenomes Reveals Hidden Associations with Chronic Diseases.</title>
        <authorList>
            <person name="Tisza M.J."/>
            <person name="Buck C.B."/>
        </authorList>
    </citation>
    <scope>NUCLEOTIDE SEQUENCE</scope>
    <source>
        <strain evidence="2">Ct2Qy24</strain>
    </source>
</reference>
<keyword evidence="1" id="KW-1133">Transmembrane helix</keyword>
<accession>A0A8S5SSX6</accession>